<dbReference type="Pfam" id="PF08218">
    <property type="entry name" value="Citrate_ly_lig"/>
    <property type="match status" value="1"/>
</dbReference>
<evidence type="ECO:0000313" key="5">
    <source>
        <dbReference type="EMBL" id="MER2999252.1"/>
    </source>
</evidence>
<protein>
    <submittedName>
        <fullName evidence="5">AAA family ATPase</fullName>
    </submittedName>
</protein>
<evidence type="ECO:0000256" key="2">
    <source>
        <dbReference type="ARBA" id="ARBA00022840"/>
    </source>
</evidence>
<dbReference type="InterPro" id="IPR014729">
    <property type="entry name" value="Rossmann-like_a/b/a_fold"/>
</dbReference>
<evidence type="ECO:0000259" key="4">
    <source>
        <dbReference type="Pfam" id="PF13521"/>
    </source>
</evidence>
<dbReference type="RefSeq" id="WP_350413937.1">
    <property type="nucleotide sequence ID" value="NZ_JBEOKT010000020.1"/>
</dbReference>
<dbReference type="PANTHER" id="PTHR37512:SF1">
    <property type="entry name" value="NADR_TTD14 AAA DOMAIN-CONTAINING PROTEIN"/>
    <property type="match status" value="1"/>
</dbReference>
<keyword evidence="2" id="KW-0067">ATP-binding</keyword>
<dbReference type="Pfam" id="PF13521">
    <property type="entry name" value="AAA_28"/>
    <property type="match status" value="1"/>
</dbReference>
<dbReference type="InterPro" id="IPR038727">
    <property type="entry name" value="NadR/Ttd14_AAA_dom"/>
</dbReference>
<dbReference type="PANTHER" id="PTHR37512">
    <property type="entry name" value="TRIFUNCTIONAL NAD BIOSYNTHESIS/REGULATOR PROTEIN NADR"/>
    <property type="match status" value="1"/>
</dbReference>
<keyword evidence="6" id="KW-1185">Reference proteome</keyword>
<dbReference type="InterPro" id="IPR027417">
    <property type="entry name" value="P-loop_NTPase"/>
</dbReference>
<sequence>MVKAFVFGKFLPFHKGHQAMIDFALTHCDILTVLVCCSDKETIPSEVREKWIIDTYKQNSKVSVVAYNYREEDLPNTSESSQDVSEIWSQIFKELLPDYTLLITSEPYGNYVASYMGIRHLSFDHSRTNYPVSATAIRNNLFDNWSYLPLAVKPYFLIKIVILGTESTGKTTLTEKLAAYFAAAKVLETARDIIKDSKAFKFDDLYTVAQEHANKISACPIEASPLLFIDTDVHITNSYARFMYGKELELSRETKECNKATLYLYLNNDVPHVQDGTRLSEVDRNQLDQSHRQTLHHSGIKYHEIKGDWQERFKQAVDVIKSQLGIPFDHLQSL</sequence>
<dbReference type="Gene3D" id="3.40.50.300">
    <property type="entry name" value="P-loop containing nucleotide triphosphate hydrolases"/>
    <property type="match status" value="1"/>
</dbReference>
<feature type="domain" description="Citrate lyase ligase C-terminal" evidence="3">
    <location>
        <begin position="12"/>
        <end position="65"/>
    </location>
</feature>
<accession>A0ABV1RYY9</accession>
<proteinExistence type="predicted"/>
<organism evidence="5 6">
    <name type="scientific">Pontibacter populi</name>
    <dbReference type="NCBI Taxonomy" id="890055"/>
    <lineage>
        <taxon>Bacteria</taxon>
        <taxon>Pseudomonadati</taxon>
        <taxon>Bacteroidota</taxon>
        <taxon>Cytophagia</taxon>
        <taxon>Cytophagales</taxon>
        <taxon>Hymenobacteraceae</taxon>
        <taxon>Pontibacter</taxon>
    </lineage>
</organism>
<dbReference type="InterPro" id="IPR013166">
    <property type="entry name" value="Citrate_lyase_ligase_C"/>
</dbReference>
<evidence type="ECO:0000313" key="6">
    <source>
        <dbReference type="Proteomes" id="UP001476807"/>
    </source>
</evidence>
<dbReference type="InterPro" id="IPR052735">
    <property type="entry name" value="NAD_biosynth-regulator"/>
</dbReference>
<dbReference type="SUPFAM" id="SSF52540">
    <property type="entry name" value="P-loop containing nucleoside triphosphate hydrolases"/>
    <property type="match status" value="1"/>
</dbReference>
<dbReference type="EMBL" id="JBEOKT010000020">
    <property type="protein sequence ID" value="MER2999252.1"/>
    <property type="molecule type" value="Genomic_DNA"/>
</dbReference>
<dbReference type="NCBIfam" id="TIGR00125">
    <property type="entry name" value="cyt_tran_rel"/>
    <property type="match status" value="1"/>
</dbReference>
<dbReference type="Gene3D" id="3.40.50.620">
    <property type="entry name" value="HUPs"/>
    <property type="match status" value="1"/>
</dbReference>
<dbReference type="SUPFAM" id="SSF52374">
    <property type="entry name" value="Nucleotidylyl transferase"/>
    <property type="match status" value="1"/>
</dbReference>
<comment type="caution">
    <text evidence="5">The sequence shown here is derived from an EMBL/GenBank/DDBJ whole genome shotgun (WGS) entry which is preliminary data.</text>
</comment>
<dbReference type="InterPro" id="IPR004821">
    <property type="entry name" value="Cyt_trans-like"/>
</dbReference>
<evidence type="ECO:0000259" key="3">
    <source>
        <dbReference type="Pfam" id="PF08218"/>
    </source>
</evidence>
<dbReference type="Proteomes" id="UP001476807">
    <property type="component" value="Unassembled WGS sequence"/>
</dbReference>
<evidence type="ECO:0000256" key="1">
    <source>
        <dbReference type="ARBA" id="ARBA00022741"/>
    </source>
</evidence>
<feature type="domain" description="NadR/Ttd14 AAA" evidence="4">
    <location>
        <begin position="159"/>
        <end position="312"/>
    </location>
</feature>
<gene>
    <name evidence="5" type="ORF">ABS362_17000</name>
</gene>
<keyword evidence="1" id="KW-0547">Nucleotide-binding</keyword>
<name>A0ABV1RYY9_9BACT</name>
<reference evidence="5 6" key="1">
    <citation type="submission" date="2024-06" db="EMBL/GenBank/DDBJ databases">
        <title>Pontibacter populi HYL7-15.</title>
        <authorList>
            <person name="Kim M.K."/>
        </authorList>
    </citation>
    <scope>NUCLEOTIDE SEQUENCE [LARGE SCALE GENOMIC DNA]</scope>
    <source>
        <strain evidence="5 6">HYL7-15</strain>
    </source>
</reference>